<gene>
    <name evidence="1" type="ORF">CEP52_006632</name>
</gene>
<dbReference type="EMBL" id="NKCK01000057">
    <property type="protein sequence ID" value="RSM04728.1"/>
    <property type="molecule type" value="Genomic_DNA"/>
</dbReference>
<sequence>MEARKIIEGVQGIYGGQMTHGTLRLTDFHLVFCAPIDQSQAADPAASSSSQKAFWGPSQSSREMDYIPDALLLHLPARSSWVSASPIDPHSMPRLHICDLQLC</sequence>
<dbReference type="STRING" id="1325735.A0A428TRR3"/>
<evidence type="ECO:0000313" key="2">
    <source>
        <dbReference type="Proteomes" id="UP000287144"/>
    </source>
</evidence>
<evidence type="ECO:0000313" key="1">
    <source>
        <dbReference type="EMBL" id="RSM04728.1"/>
    </source>
</evidence>
<keyword evidence="2" id="KW-1185">Reference proteome</keyword>
<organism evidence="1 2">
    <name type="scientific">Fusarium oligoseptatum</name>
    <dbReference type="NCBI Taxonomy" id="2604345"/>
    <lineage>
        <taxon>Eukaryota</taxon>
        <taxon>Fungi</taxon>
        <taxon>Dikarya</taxon>
        <taxon>Ascomycota</taxon>
        <taxon>Pezizomycotina</taxon>
        <taxon>Sordariomycetes</taxon>
        <taxon>Hypocreomycetidae</taxon>
        <taxon>Hypocreales</taxon>
        <taxon>Nectriaceae</taxon>
        <taxon>Fusarium</taxon>
        <taxon>Fusarium solani species complex</taxon>
    </lineage>
</organism>
<proteinExistence type="predicted"/>
<name>A0A428TRR3_9HYPO</name>
<reference evidence="1 2" key="1">
    <citation type="submission" date="2017-06" db="EMBL/GenBank/DDBJ databases">
        <title>Comparative genomic analysis of Ambrosia Fusariam Clade fungi.</title>
        <authorList>
            <person name="Stajich J.E."/>
            <person name="Carrillo J."/>
            <person name="Kijimoto T."/>
            <person name="Eskalen A."/>
            <person name="O'Donnell K."/>
            <person name="Kasson M."/>
        </authorList>
    </citation>
    <scope>NUCLEOTIDE SEQUENCE [LARGE SCALE GENOMIC DNA]</scope>
    <source>
        <strain evidence="1 2">NRRL62579</strain>
    </source>
</reference>
<protein>
    <submittedName>
        <fullName evidence="1">Uncharacterized protein</fullName>
    </submittedName>
</protein>
<accession>A0A428TRR3</accession>
<comment type="caution">
    <text evidence="1">The sequence shown here is derived from an EMBL/GenBank/DDBJ whole genome shotgun (WGS) entry which is preliminary data.</text>
</comment>
<dbReference type="Proteomes" id="UP000287144">
    <property type="component" value="Unassembled WGS sequence"/>
</dbReference>
<dbReference type="AlphaFoldDB" id="A0A428TRR3"/>